<proteinExistence type="predicted"/>
<evidence type="ECO:0000313" key="2">
    <source>
        <dbReference type="EnsemblPlants" id="Pp3c14_5650V3.1"/>
    </source>
</evidence>
<dbReference type="EMBL" id="ABEU02000014">
    <property type="protein sequence ID" value="PNR40664.1"/>
    <property type="molecule type" value="Genomic_DNA"/>
</dbReference>
<evidence type="ECO:0000313" key="3">
    <source>
        <dbReference type="Proteomes" id="UP000006727"/>
    </source>
</evidence>
<dbReference type="AlphaFoldDB" id="A0A2K1JGI0"/>
<evidence type="ECO:0000313" key="1">
    <source>
        <dbReference type="EMBL" id="PNR40664.1"/>
    </source>
</evidence>
<reference evidence="2" key="3">
    <citation type="submission" date="2020-12" db="UniProtKB">
        <authorList>
            <consortium name="EnsemblPlants"/>
        </authorList>
    </citation>
    <scope>IDENTIFICATION</scope>
</reference>
<reference evidence="1 3" key="2">
    <citation type="journal article" date="2018" name="Plant J.">
        <title>The Physcomitrella patens chromosome-scale assembly reveals moss genome structure and evolution.</title>
        <authorList>
            <person name="Lang D."/>
            <person name="Ullrich K.K."/>
            <person name="Murat F."/>
            <person name="Fuchs J."/>
            <person name="Jenkins J."/>
            <person name="Haas F.B."/>
            <person name="Piednoel M."/>
            <person name="Gundlach H."/>
            <person name="Van Bel M."/>
            <person name="Meyberg R."/>
            <person name="Vives C."/>
            <person name="Morata J."/>
            <person name="Symeonidi A."/>
            <person name="Hiss M."/>
            <person name="Muchero W."/>
            <person name="Kamisugi Y."/>
            <person name="Saleh O."/>
            <person name="Blanc G."/>
            <person name="Decker E.L."/>
            <person name="van Gessel N."/>
            <person name="Grimwood J."/>
            <person name="Hayes R.D."/>
            <person name="Graham S.W."/>
            <person name="Gunter L.E."/>
            <person name="McDaniel S.F."/>
            <person name="Hoernstein S.N.W."/>
            <person name="Larsson A."/>
            <person name="Li F.W."/>
            <person name="Perroud P.F."/>
            <person name="Phillips J."/>
            <person name="Ranjan P."/>
            <person name="Rokshar D.S."/>
            <person name="Rothfels C.J."/>
            <person name="Schneider L."/>
            <person name="Shu S."/>
            <person name="Stevenson D.W."/>
            <person name="Thummler F."/>
            <person name="Tillich M."/>
            <person name="Villarreal Aguilar J.C."/>
            <person name="Widiez T."/>
            <person name="Wong G.K."/>
            <person name="Wymore A."/>
            <person name="Zhang Y."/>
            <person name="Zimmer A.D."/>
            <person name="Quatrano R.S."/>
            <person name="Mayer K.F.X."/>
            <person name="Goodstein D."/>
            <person name="Casacuberta J.M."/>
            <person name="Vandepoele K."/>
            <person name="Reski R."/>
            <person name="Cuming A.C."/>
            <person name="Tuskan G.A."/>
            <person name="Maumus F."/>
            <person name="Salse J."/>
            <person name="Schmutz J."/>
            <person name="Rensing S.A."/>
        </authorList>
    </citation>
    <scope>NUCLEOTIDE SEQUENCE [LARGE SCALE GENOMIC DNA]</scope>
    <source>
        <strain evidence="2 3">cv. Gransden 2004</strain>
    </source>
</reference>
<sequence>MGGTRRVPQVSCAKCGAVVNRSTREGAASGAPTAMLPNDTKRVYATSKGLRRTNDGIIQVICLDRFGEANNGKDYD</sequence>
<keyword evidence="3" id="KW-1185">Reference proteome</keyword>
<organism evidence="1">
    <name type="scientific">Physcomitrium patens</name>
    <name type="common">Spreading-leaved earth moss</name>
    <name type="synonym">Physcomitrella patens</name>
    <dbReference type="NCBI Taxonomy" id="3218"/>
    <lineage>
        <taxon>Eukaryota</taxon>
        <taxon>Viridiplantae</taxon>
        <taxon>Streptophyta</taxon>
        <taxon>Embryophyta</taxon>
        <taxon>Bryophyta</taxon>
        <taxon>Bryophytina</taxon>
        <taxon>Bryopsida</taxon>
        <taxon>Funariidae</taxon>
        <taxon>Funariales</taxon>
        <taxon>Funariaceae</taxon>
        <taxon>Physcomitrium</taxon>
    </lineage>
</organism>
<gene>
    <name evidence="1" type="ORF">PHYPA_018067</name>
</gene>
<dbReference type="InParanoid" id="A0A2K1JGI0"/>
<name>A0A2K1JGI0_PHYPA</name>
<protein>
    <submittedName>
        <fullName evidence="1 2">Uncharacterized protein</fullName>
    </submittedName>
</protein>
<dbReference type="EnsemblPlants" id="Pp3c14_5650V3.1">
    <property type="protein sequence ID" value="Pp3c14_5650V3.1"/>
    <property type="gene ID" value="Pp3c14_5650"/>
</dbReference>
<dbReference type="Proteomes" id="UP000006727">
    <property type="component" value="Chromosome 14"/>
</dbReference>
<dbReference type="Gramene" id="Pp3c14_5650V3.1">
    <property type="protein sequence ID" value="Pp3c14_5650V3.1"/>
    <property type="gene ID" value="Pp3c14_5650"/>
</dbReference>
<accession>A0A2K1JGI0</accession>
<reference evidence="1 3" key="1">
    <citation type="journal article" date="2008" name="Science">
        <title>The Physcomitrella genome reveals evolutionary insights into the conquest of land by plants.</title>
        <authorList>
            <person name="Rensing S."/>
            <person name="Lang D."/>
            <person name="Zimmer A."/>
            <person name="Terry A."/>
            <person name="Salamov A."/>
            <person name="Shapiro H."/>
            <person name="Nishiyama T."/>
            <person name="Perroud P.-F."/>
            <person name="Lindquist E."/>
            <person name="Kamisugi Y."/>
            <person name="Tanahashi T."/>
            <person name="Sakakibara K."/>
            <person name="Fujita T."/>
            <person name="Oishi K."/>
            <person name="Shin-I T."/>
            <person name="Kuroki Y."/>
            <person name="Toyoda A."/>
            <person name="Suzuki Y."/>
            <person name="Hashimoto A."/>
            <person name="Yamaguchi K."/>
            <person name="Sugano A."/>
            <person name="Kohara Y."/>
            <person name="Fujiyama A."/>
            <person name="Anterola A."/>
            <person name="Aoki S."/>
            <person name="Ashton N."/>
            <person name="Barbazuk W.B."/>
            <person name="Barker E."/>
            <person name="Bennetzen J."/>
            <person name="Bezanilla M."/>
            <person name="Blankenship R."/>
            <person name="Cho S.H."/>
            <person name="Dutcher S."/>
            <person name="Estelle M."/>
            <person name="Fawcett J.A."/>
            <person name="Gundlach H."/>
            <person name="Hanada K."/>
            <person name="Heyl A."/>
            <person name="Hicks K.A."/>
            <person name="Hugh J."/>
            <person name="Lohr M."/>
            <person name="Mayer K."/>
            <person name="Melkozernov A."/>
            <person name="Murata T."/>
            <person name="Nelson D."/>
            <person name="Pils B."/>
            <person name="Prigge M."/>
            <person name="Reiss B."/>
            <person name="Renner T."/>
            <person name="Rombauts S."/>
            <person name="Rushton P."/>
            <person name="Sanderfoot A."/>
            <person name="Schween G."/>
            <person name="Shiu S.-H."/>
            <person name="Stueber K."/>
            <person name="Theodoulou F.L."/>
            <person name="Tu H."/>
            <person name="Van de Peer Y."/>
            <person name="Verrier P.J."/>
            <person name="Waters E."/>
            <person name="Wood A."/>
            <person name="Yang L."/>
            <person name="Cove D."/>
            <person name="Cuming A."/>
            <person name="Hasebe M."/>
            <person name="Lucas S."/>
            <person name="Mishler D.B."/>
            <person name="Reski R."/>
            <person name="Grigoriev I."/>
            <person name="Quatrano R.S."/>
            <person name="Boore J.L."/>
        </authorList>
    </citation>
    <scope>NUCLEOTIDE SEQUENCE [LARGE SCALE GENOMIC DNA]</scope>
    <source>
        <strain evidence="2 3">cv. Gransden 2004</strain>
    </source>
</reference>